<gene>
    <name evidence="3" type="ORF">E4U02_12245</name>
</gene>
<evidence type="ECO:0000313" key="4">
    <source>
        <dbReference type="Proteomes" id="UP000298358"/>
    </source>
</evidence>
<dbReference type="Pfam" id="PF20906">
    <property type="entry name" value="S-Me-THD_C"/>
    <property type="match status" value="1"/>
</dbReference>
<accession>A0A4Y9FTC8</accession>
<sequence length="358" mass="37070">MTVQITREQLKPLAAGAAILGCGGGGDPYIGRLVAEAAIDAHGPVALVDLDDVPDDASVFPVAGMGAPTVGIEKLAATGQAVSAVQLLAKHLGRPIDYITCGEVGGGNSMVPIAVAAELGVPLINGDGMGRAFPELQMGLAPMIGVSATPMSVTDEKGNRAILETISSRWAEWLARDVTIEMGTSSTISLYPMTGEQAKRAHVRGSLSLCTLLGELVDSTRAAHGDIGAALAEELRGVRLLGGKVADVERRTQTGFARGNARIVADGGSCEELVISFQNEYLLAELDGRAVAATPDLIMLIESDTGTAITGESLRYGQRVTALAAPADARWYSPEGLELVGPEYFGYDAEPTMAGAAR</sequence>
<protein>
    <submittedName>
        <fullName evidence="3">DUF917 domain-containing protein</fullName>
    </submittedName>
</protein>
<feature type="domain" description="S-Me-THD-like C-terminal" evidence="2">
    <location>
        <begin position="168"/>
        <end position="350"/>
    </location>
</feature>
<dbReference type="SUPFAM" id="SSF160991">
    <property type="entry name" value="CV3147-like"/>
    <property type="match status" value="1"/>
</dbReference>
<proteinExistence type="predicted"/>
<dbReference type="PROSITE" id="PS51257">
    <property type="entry name" value="PROKAR_LIPOPROTEIN"/>
    <property type="match status" value="1"/>
</dbReference>
<dbReference type="Gene3D" id="3.40.1610.10">
    <property type="entry name" value="CV3147-like domain"/>
    <property type="match status" value="1"/>
</dbReference>
<evidence type="ECO:0000259" key="2">
    <source>
        <dbReference type="Pfam" id="PF20906"/>
    </source>
</evidence>
<dbReference type="InterPro" id="IPR010318">
    <property type="entry name" value="S-Me-THD_N"/>
</dbReference>
<comment type="caution">
    <text evidence="3">The sequence shown here is derived from an EMBL/GenBank/DDBJ whole genome shotgun (WGS) entry which is preliminary data.</text>
</comment>
<keyword evidence="4" id="KW-1185">Reference proteome</keyword>
<dbReference type="Gene3D" id="2.40.390.10">
    <property type="entry name" value="CV3147-like"/>
    <property type="match status" value="1"/>
</dbReference>
<evidence type="ECO:0000313" key="3">
    <source>
        <dbReference type="EMBL" id="TFU32114.1"/>
    </source>
</evidence>
<dbReference type="OrthoDB" id="3170437at2"/>
<reference evidence="3 4" key="1">
    <citation type="submission" date="2019-03" db="EMBL/GenBank/DDBJ databases">
        <title>Diversity of the mouse oral microbiome.</title>
        <authorList>
            <person name="Joseph S."/>
            <person name="Aduse-Opoku J."/>
            <person name="Curtis M."/>
            <person name="Wade W."/>
            <person name="Hashim A."/>
        </authorList>
    </citation>
    <scope>NUCLEOTIDE SEQUENCE [LARGE SCALE GENOMIC DNA]</scope>
    <source>
        <strain evidence="3 4">P1012</strain>
    </source>
</reference>
<dbReference type="Proteomes" id="UP000298358">
    <property type="component" value="Unassembled WGS sequence"/>
</dbReference>
<organism evidence="3 4">
    <name type="scientific">Microbacterium paludicola</name>
    <dbReference type="NCBI Taxonomy" id="300019"/>
    <lineage>
        <taxon>Bacteria</taxon>
        <taxon>Bacillati</taxon>
        <taxon>Actinomycetota</taxon>
        <taxon>Actinomycetes</taxon>
        <taxon>Micrococcales</taxon>
        <taxon>Microbacteriaceae</taxon>
        <taxon>Microbacterium</taxon>
    </lineage>
</organism>
<dbReference type="InterPro" id="IPR027479">
    <property type="entry name" value="S-Me-THD_N_sf"/>
</dbReference>
<dbReference type="RefSeq" id="WP_135115122.1">
    <property type="nucleotide sequence ID" value="NZ_JADGLL010000035.1"/>
</dbReference>
<dbReference type="Pfam" id="PF06032">
    <property type="entry name" value="S-Me-THD_N"/>
    <property type="match status" value="1"/>
</dbReference>
<name>A0A4Y9FTC8_9MICO</name>
<feature type="domain" description="S-Me-THD N-terminal" evidence="1">
    <location>
        <begin position="9"/>
        <end position="164"/>
    </location>
</feature>
<dbReference type="EMBL" id="SPQB01000035">
    <property type="protein sequence ID" value="TFU32114.1"/>
    <property type="molecule type" value="Genomic_DNA"/>
</dbReference>
<evidence type="ECO:0000259" key="1">
    <source>
        <dbReference type="Pfam" id="PF06032"/>
    </source>
</evidence>
<dbReference type="InterPro" id="IPR024071">
    <property type="entry name" value="S-Me-THD_C_sf"/>
</dbReference>
<dbReference type="InterPro" id="IPR048350">
    <property type="entry name" value="S-Me-THD-like_C"/>
</dbReference>
<dbReference type="AlphaFoldDB" id="A0A4Y9FTC8"/>